<evidence type="ECO:0000259" key="2">
    <source>
        <dbReference type="Pfam" id="PF13843"/>
    </source>
</evidence>
<dbReference type="EMBL" id="JANEYF010005365">
    <property type="protein sequence ID" value="KAJ8928485.1"/>
    <property type="molecule type" value="Genomic_DNA"/>
</dbReference>
<dbReference type="PANTHER" id="PTHR46599">
    <property type="entry name" value="PIGGYBAC TRANSPOSABLE ELEMENT-DERIVED PROTEIN 4"/>
    <property type="match status" value="1"/>
</dbReference>
<feature type="compositionally biased region" description="Acidic residues" evidence="1">
    <location>
        <begin position="48"/>
        <end position="63"/>
    </location>
</feature>
<feature type="domain" description="PiggyBac transposable element-derived protein" evidence="2">
    <location>
        <begin position="274"/>
        <end position="365"/>
    </location>
</feature>
<dbReference type="AlphaFoldDB" id="A0AAV8WQB7"/>
<dbReference type="PANTHER" id="PTHR46599:SF3">
    <property type="entry name" value="PIGGYBAC TRANSPOSABLE ELEMENT-DERIVED PROTEIN 4"/>
    <property type="match status" value="1"/>
</dbReference>
<sequence>MNTTFLQQSQKLLTDKYSLKIFPEKIVDSDDSIVDKDFVPERSSSVAESEESEISETDDSMYSSDDDVPLVNLIKWKPVGGDRNTFDVTPKNTCVNPIVAISLAGKDPVDFFNHFLDDEIILLFVTETNRFAAQNIAAATNHAQKARLIKWVDTNPSEIRKFLGMIMWMGLLQIPKLRDYWSTCMLYQNAMPKIMSRNGFELILGIHHVCNNEEQIQPGNRLFKVSKFLNMLQTKFQQSYTPEEVVCIDESNIPFRGRLSFRQYIPNKKAQVISQQNNDKTVVLKWKDKRDVLMLSTKHDDSMTTFTKKGKQCKKPTMVLDYNKGKGFIHLSDQMAAYAPYVRRTVKWYKRLLFRLISATTVINATYLFNKVNNKKLNITKFKESLVLSLLKSEVSIPGPSTSRGSLRQRLANVPEALKAKAELIDLLGDSRFQLHKWSNNSLEVVQSKPIDQSGKRLDNNFRYAIKYSVGSNKIMMGEDDDTQEIYSSGESEEEEQSEAESECLENMENITDIDESDMENDGGALPNNFNRAFLPTWEPVIHNFTEDNLSGVKNENITQNSSILEVFETFFTNTLQAEEFICFIGITLLMSRVKKFKFHDYWSTNPLLSTPIFGKIMKRDRYYFILKMMHFCDSNNPNAADKLIKIRMVVDSLKSTLGENFYPYRNICIDESSLLFKGRLHFKQYIPSKRRRFGVKLFLNCDCKTGFVLNFIIYTGTTTDLLPDDFNLGKSGQVVLTLLEKYLNKGHVLYIDNWYTSSSLFLHLHNNQINATGTVKHNRRYMPVLKEKLNKGEMMFKSAGPILTIKWCDKRDIYMLSTNDEIGMAEIEKKIDRLELIQEIFEKYKMPTQLQSRGTASNVLHPTRLTERHFISKLPQVRGHRHAVRRRMVCSKNNRTGDMLSPVLLPYHHESPCEPRTAGMLMKNAYPDAKGLSDQCTKRTILSDLAKLFDPLGLLAQLQEEAENLFSDSGSEYALLEDSDLYVDESSSDASGNEDLNETLYSDGVAVTKWRDKRDALVLSTEFPAENVEIERARGENQIKPKAVVMYNKYVSGIDRQDQMLTYYPCKRKTIR</sequence>
<organism evidence="3 4">
    <name type="scientific">Rhamnusium bicolor</name>
    <dbReference type="NCBI Taxonomy" id="1586634"/>
    <lineage>
        <taxon>Eukaryota</taxon>
        <taxon>Metazoa</taxon>
        <taxon>Ecdysozoa</taxon>
        <taxon>Arthropoda</taxon>
        <taxon>Hexapoda</taxon>
        <taxon>Insecta</taxon>
        <taxon>Pterygota</taxon>
        <taxon>Neoptera</taxon>
        <taxon>Endopterygota</taxon>
        <taxon>Coleoptera</taxon>
        <taxon>Polyphaga</taxon>
        <taxon>Cucujiformia</taxon>
        <taxon>Chrysomeloidea</taxon>
        <taxon>Cerambycidae</taxon>
        <taxon>Lepturinae</taxon>
        <taxon>Rhagiini</taxon>
        <taxon>Rhamnusium</taxon>
    </lineage>
</organism>
<evidence type="ECO:0000313" key="3">
    <source>
        <dbReference type="EMBL" id="KAJ8928485.1"/>
    </source>
</evidence>
<dbReference type="InterPro" id="IPR029526">
    <property type="entry name" value="PGBD"/>
</dbReference>
<feature type="domain" description="PiggyBac transposable element-derived protein" evidence="2">
    <location>
        <begin position="1003"/>
        <end position="1071"/>
    </location>
</feature>
<comment type="caution">
    <text evidence="3">The sequence shown here is derived from an EMBL/GenBank/DDBJ whole genome shotgun (WGS) entry which is preliminary data.</text>
</comment>
<name>A0AAV8WQB7_9CUCU</name>
<feature type="region of interest" description="Disordered" evidence="1">
    <location>
        <begin position="38"/>
        <end position="63"/>
    </location>
</feature>
<protein>
    <recommendedName>
        <fullName evidence="2">PiggyBac transposable element-derived protein domain-containing protein</fullName>
    </recommendedName>
</protein>
<reference evidence="3" key="1">
    <citation type="journal article" date="2023" name="Insect Mol. Biol.">
        <title>Genome sequencing provides insights into the evolution of gene families encoding plant cell wall-degrading enzymes in longhorned beetles.</title>
        <authorList>
            <person name="Shin N.R."/>
            <person name="Okamura Y."/>
            <person name="Kirsch R."/>
            <person name="Pauchet Y."/>
        </authorList>
    </citation>
    <scope>NUCLEOTIDE SEQUENCE</scope>
    <source>
        <strain evidence="3">RBIC_L_NR</strain>
    </source>
</reference>
<dbReference type="Proteomes" id="UP001162156">
    <property type="component" value="Unassembled WGS sequence"/>
</dbReference>
<feature type="domain" description="PiggyBac transposable element-derived protein" evidence="2">
    <location>
        <begin position="574"/>
        <end position="839"/>
    </location>
</feature>
<evidence type="ECO:0000313" key="4">
    <source>
        <dbReference type="Proteomes" id="UP001162156"/>
    </source>
</evidence>
<evidence type="ECO:0000256" key="1">
    <source>
        <dbReference type="SAM" id="MobiDB-lite"/>
    </source>
</evidence>
<accession>A0AAV8WQB7</accession>
<gene>
    <name evidence="3" type="ORF">NQ314_018955</name>
</gene>
<proteinExistence type="predicted"/>
<dbReference type="Pfam" id="PF13843">
    <property type="entry name" value="DDE_Tnp_1_7"/>
    <property type="match status" value="4"/>
</dbReference>
<keyword evidence="4" id="KW-1185">Reference proteome</keyword>
<feature type="domain" description="PiggyBac transposable element-derived protein" evidence="2">
    <location>
        <begin position="107"/>
        <end position="270"/>
    </location>
</feature>